<dbReference type="Pfam" id="PF07929">
    <property type="entry name" value="PRiA4_ORF3"/>
    <property type="match status" value="1"/>
</dbReference>
<dbReference type="InterPro" id="IPR012912">
    <property type="entry name" value="Plasmid_pRiA4b_Orf3-like"/>
</dbReference>
<feature type="region of interest" description="Disordered" evidence="1">
    <location>
        <begin position="1"/>
        <end position="28"/>
    </location>
</feature>
<feature type="compositionally biased region" description="Basic and acidic residues" evidence="1">
    <location>
        <begin position="11"/>
        <end position="20"/>
    </location>
</feature>
<dbReference type="EMBL" id="RFFG01000003">
    <property type="protein sequence ID" value="RMI47506.1"/>
    <property type="molecule type" value="Genomic_DNA"/>
</dbReference>
<evidence type="ECO:0000313" key="3">
    <source>
        <dbReference type="EMBL" id="RMI47506.1"/>
    </source>
</evidence>
<dbReference type="PANTHER" id="PTHR41878">
    <property type="entry name" value="LEXA REPRESSOR-RELATED"/>
    <property type="match status" value="1"/>
</dbReference>
<feature type="region of interest" description="Disordered" evidence="1">
    <location>
        <begin position="185"/>
        <end position="210"/>
    </location>
</feature>
<gene>
    <name evidence="3" type="ORF">EBO15_02420</name>
</gene>
<sequence>MATMPPAFPEEALHAPERQAKAPHTPAEQHEAFVEEFGTDLIVVPGPQVDEVLRRLYDRIALRADPEAGPSDVPAPDLPDFLLDSEGVGIHSLQGAGVALYPDYHLAEAAFADPALVARRRPRETLTELLEDPEIPPDALRRLADRAPDAASKIFARLLKRKGFSWPDEGEELLREYKPDHFEDDAQTPGTVVLSPETGENLPDSGGAVPSPTVHRIKVSLAGARPPIWRRLEVPSAIRLRDLHLVFQTAFAWENYHMWLFETPAGDFGVPDRELGHRNAAAVRLDKIAPHPRDEFAYVYDFGDDWGHKVLVEAVSPAEPGVAYPRCLTGRRAAPPEDCGGIWGYADLLDVLADPEHENHQDMLEWLNLDSPDDFDPAAFDAAEINRELSEGTPTPRH</sequence>
<dbReference type="InterPro" id="IPR024047">
    <property type="entry name" value="MM3350-like_sf"/>
</dbReference>
<feature type="domain" description="Plasmid pRiA4b Orf3-like" evidence="2">
    <location>
        <begin position="214"/>
        <end position="383"/>
    </location>
</feature>
<proteinExistence type="predicted"/>
<dbReference type="AlphaFoldDB" id="A0A3M2MDG7"/>
<dbReference type="OrthoDB" id="9816539at2"/>
<dbReference type="Gene3D" id="3.10.290.30">
    <property type="entry name" value="MM3350-like"/>
    <property type="match status" value="1"/>
</dbReference>
<evidence type="ECO:0000313" key="4">
    <source>
        <dbReference type="Proteomes" id="UP000282674"/>
    </source>
</evidence>
<dbReference type="SUPFAM" id="SSF159941">
    <property type="entry name" value="MM3350-like"/>
    <property type="match status" value="1"/>
</dbReference>
<protein>
    <submittedName>
        <fullName evidence="3">Plasmid pRiA4b ORF-3 family protein</fullName>
    </submittedName>
</protein>
<evidence type="ECO:0000259" key="2">
    <source>
        <dbReference type="Pfam" id="PF07929"/>
    </source>
</evidence>
<name>A0A3M2MDG7_9ACTN</name>
<accession>A0A3M2MDG7</accession>
<evidence type="ECO:0000256" key="1">
    <source>
        <dbReference type="SAM" id="MobiDB-lite"/>
    </source>
</evidence>
<comment type="caution">
    <text evidence="3">The sequence shown here is derived from an EMBL/GenBank/DDBJ whole genome shotgun (WGS) entry which is preliminary data.</text>
</comment>
<dbReference type="PANTHER" id="PTHR41878:SF1">
    <property type="entry name" value="TNPR PROTEIN"/>
    <property type="match status" value="1"/>
</dbReference>
<reference evidence="3 4" key="1">
    <citation type="submission" date="2018-10" db="EMBL/GenBank/DDBJ databases">
        <title>Isolation from soil.</title>
        <authorList>
            <person name="Hu J."/>
        </authorList>
    </citation>
    <scope>NUCLEOTIDE SEQUENCE [LARGE SCALE GENOMIC DNA]</scope>
    <source>
        <strain evidence="3 4">NEAU-Ht49</strain>
    </source>
</reference>
<dbReference type="Proteomes" id="UP000282674">
    <property type="component" value="Unassembled WGS sequence"/>
</dbReference>
<organism evidence="3 4">
    <name type="scientific">Actinomadura harenae</name>
    <dbReference type="NCBI Taxonomy" id="2483351"/>
    <lineage>
        <taxon>Bacteria</taxon>
        <taxon>Bacillati</taxon>
        <taxon>Actinomycetota</taxon>
        <taxon>Actinomycetes</taxon>
        <taxon>Streptosporangiales</taxon>
        <taxon>Thermomonosporaceae</taxon>
        <taxon>Actinomadura</taxon>
    </lineage>
</organism>
<keyword evidence="4" id="KW-1185">Reference proteome</keyword>